<evidence type="ECO:0000313" key="2">
    <source>
        <dbReference type="Proteomes" id="UP001516464"/>
    </source>
</evidence>
<dbReference type="PROSITE" id="PS50231">
    <property type="entry name" value="RICIN_B_LECTIN"/>
    <property type="match status" value="1"/>
</dbReference>
<dbReference type="Proteomes" id="UP001516464">
    <property type="component" value="Unassembled WGS sequence"/>
</dbReference>
<keyword evidence="2" id="KW-1185">Reference proteome</keyword>
<evidence type="ECO:0000313" key="1">
    <source>
        <dbReference type="EMBL" id="KAF7683310.1"/>
    </source>
</evidence>
<proteinExistence type="predicted"/>
<accession>A0ABQ7HYX5</accession>
<dbReference type="EMBL" id="SBIQ01000101">
    <property type="protein sequence ID" value="KAF7683310.1"/>
    <property type="molecule type" value="Genomic_DNA"/>
</dbReference>
<sequence length="212" mass="23990">MIFANADAHDVILPQEAGISPVLDSSMFLAQSNGVIDFYNVNNINKSNASVKIKKKGKNVFEVKINGTKICYHRNNLTLISCKDYGASDDWIIKKKDGGYKIRNDRNIHNLLVPKKCLTFNKGLYLLDCQTNQQNQLFNISDLNKMLENLSQGKNDNNVNDFNEVSQSSSEEVTNNTSQNNTNNHDYMKTDICTGRSLKCRTKKTVICNVHY</sequence>
<protein>
    <recommendedName>
        <fullName evidence="3">Ricin B lectin domain-containing protein</fullName>
    </recommendedName>
</protein>
<evidence type="ECO:0008006" key="3">
    <source>
        <dbReference type="Google" id="ProtNLM"/>
    </source>
</evidence>
<gene>
    <name evidence="1" type="ORF">TCON_1477</name>
</gene>
<name>A0ABQ7HYX5_9MICR</name>
<organism evidence="1 2">
    <name type="scientific">Astathelohania contejeani</name>
    <dbReference type="NCBI Taxonomy" id="164912"/>
    <lineage>
        <taxon>Eukaryota</taxon>
        <taxon>Fungi</taxon>
        <taxon>Fungi incertae sedis</taxon>
        <taxon>Microsporidia</taxon>
        <taxon>Astathelohaniidae</taxon>
        <taxon>Astathelohania</taxon>
    </lineage>
</organism>
<comment type="caution">
    <text evidence="1">The sequence shown here is derived from an EMBL/GenBank/DDBJ whole genome shotgun (WGS) entry which is preliminary data.</text>
</comment>
<reference evidence="1 2" key="1">
    <citation type="submission" date="2019-01" db="EMBL/GenBank/DDBJ databases">
        <title>Genomes sequencing and comparative genomics of infectious freshwater microsporidia, Cucumispora dikerogammari and Thelohania contejeani.</title>
        <authorList>
            <person name="Cormier A."/>
            <person name="Giraud I."/>
            <person name="Wattier R."/>
            <person name="Teixeira M."/>
            <person name="Grandjean F."/>
            <person name="Rigaud T."/>
            <person name="Cordaux R."/>
        </authorList>
    </citation>
    <scope>NUCLEOTIDE SEQUENCE [LARGE SCALE GENOMIC DNA]</scope>
    <source>
        <strain evidence="1">T1</strain>
        <tissue evidence="1">Spores</tissue>
    </source>
</reference>